<dbReference type="InterPro" id="IPR003538">
    <property type="entry name" value="TonB"/>
</dbReference>
<dbReference type="EMBL" id="PIPT01000004">
    <property type="protein sequence ID" value="RUO48142.1"/>
    <property type="molecule type" value="Genomic_DNA"/>
</dbReference>
<gene>
    <name evidence="7" type="ORF">CWE21_06250</name>
</gene>
<keyword evidence="5" id="KW-0813">Transport</keyword>
<feature type="transmembrane region" description="Helical" evidence="5">
    <location>
        <begin position="34"/>
        <end position="52"/>
    </location>
</feature>
<feature type="transmembrane region" description="Helical" evidence="5">
    <location>
        <begin position="6"/>
        <end position="22"/>
    </location>
</feature>
<comment type="caution">
    <text evidence="5">Lacks conserved residue(s) required for the propagation of feature annotation.</text>
</comment>
<evidence type="ECO:0000313" key="7">
    <source>
        <dbReference type="EMBL" id="RUO48142.1"/>
    </source>
</evidence>
<name>A0A432XHM9_9GAMM</name>
<dbReference type="GO" id="GO:0031992">
    <property type="term" value="F:energy transducer activity"/>
    <property type="evidence" value="ECO:0007669"/>
    <property type="project" value="InterPro"/>
</dbReference>
<dbReference type="GO" id="GO:0055085">
    <property type="term" value="P:transmembrane transport"/>
    <property type="evidence" value="ECO:0007669"/>
    <property type="project" value="InterPro"/>
</dbReference>
<dbReference type="InterPro" id="IPR008756">
    <property type="entry name" value="Peptidase_M56"/>
</dbReference>
<dbReference type="Gene3D" id="3.30.2420.10">
    <property type="entry name" value="TonB"/>
    <property type="match status" value="1"/>
</dbReference>
<dbReference type="GO" id="GO:0015031">
    <property type="term" value="P:protein transport"/>
    <property type="evidence" value="ECO:0007669"/>
    <property type="project" value="UniProtKB-UniRule"/>
</dbReference>
<dbReference type="Pfam" id="PF05569">
    <property type="entry name" value="Peptidase_M56"/>
    <property type="match status" value="1"/>
</dbReference>
<dbReference type="GO" id="GO:0015891">
    <property type="term" value="P:siderophore transport"/>
    <property type="evidence" value="ECO:0007669"/>
    <property type="project" value="InterPro"/>
</dbReference>
<feature type="transmembrane region" description="Helical" evidence="5">
    <location>
        <begin position="87"/>
        <end position="105"/>
    </location>
</feature>
<comment type="similarity">
    <text evidence="5">Belongs to the TonB family.</text>
</comment>
<dbReference type="Proteomes" id="UP000286678">
    <property type="component" value="Unassembled WGS sequence"/>
</dbReference>
<dbReference type="OrthoDB" id="1628901at2"/>
<keyword evidence="8" id="KW-1185">Reference proteome</keyword>
<feature type="transmembrane region" description="Helical" evidence="5">
    <location>
        <begin position="264"/>
        <end position="283"/>
    </location>
</feature>
<comment type="function">
    <text evidence="5">Interacts with outer membrane receptor proteins that carry out high-affinity binding and energy dependent uptake into the periplasmic space of specific substrates. It could act to transduce energy from the cytoplasmic membrane to specific energy-requiring processes in the outer membrane, resulting in the release into the periplasm of ligands bound by these outer membrane proteins.</text>
</comment>
<dbReference type="InterPro" id="IPR006260">
    <property type="entry name" value="TonB/TolA_C"/>
</dbReference>
<proteinExistence type="inferred from homology"/>
<evidence type="ECO:0000256" key="5">
    <source>
        <dbReference type="RuleBase" id="RU362123"/>
    </source>
</evidence>
<feature type="transmembrane region" description="Helical" evidence="5">
    <location>
        <begin position="126"/>
        <end position="143"/>
    </location>
</feature>
<organism evidence="7 8">
    <name type="scientific">Pseudidiomarina aquimaris</name>
    <dbReference type="NCBI Taxonomy" id="641841"/>
    <lineage>
        <taxon>Bacteria</taxon>
        <taxon>Pseudomonadati</taxon>
        <taxon>Pseudomonadota</taxon>
        <taxon>Gammaproteobacteria</taxon>
        <taxon>Alteromonadales</taxon>
        <taxon>Idiomarinaceae</taxon>
        <taxon>Pseudidiomarina</taxon>
    </lineage>
</organism>
<keyword evidence="5" id="KW-0653">Protein transport</keyword>
<dbReference type="Pfam" id="PF03544">
    <property type="entry name" value="TonB_C"/>
    <property type="match status" value="1"/>
</dbReference>
<keyword evidence="2 5" id="KW-0812">Transmembrane</keyword>
<feature type="transmembrane region" description="Helical" evidence="5">
    <location>
        <begin position="175"/>
        <end position="194"/>
    </location>
</feature>
<dbReference type="InterPro" id="IPR037682">
    <property type="entry name" value="TonB_C"/>
</dbReference>
<protein>
    <recommendedName>
        <fullName evidence="5">Protein TonB</fullName>
    </recommendedName>
</protein>
<dbReference type="GO" id="GO:0005886">
    <property type="term" value="C:plasma membrane"/>
    <property type="evidence" value="ECO:0007669"/>
    <property type="project" value="UniProtKB-SubCell"/>
</dbReference>
<reference evidence="8" key="1">
    <citation type="journal article" date="2018" name="Front. Microbiol.">
        <title>Genome-Based Analysis Reveals the Taxonomy and Diversity of the Family Idiomarinaceae.</title>
        <authorList>
            <person name="Liu Y."/>
            <person name="Lai Q."/>
            <person name="Shao Z."/>
        </authorList>
    </citation>
    <scope>NUCLEOTIDE SEQUENCE [LARGE SCALE GENOMIC DNA]</scope>
    <source>
        <strain evidence="8">SW15</strain>
    </source>
</reference>
<evidence type="ECO:0000256" key="4">
    <source>
        <dbReference type="ARBA" id="ARBA00023136"/>
    </source>
</evidence>
<dbReference type="GO" id="GO:0030288">
    <property type="term" value="C:outer membrane-bounded periplasmic space"/>
    <property type="evidence" value="ECO:0007669"/>
    <property type="project" value="InterPro"/>
</dbReference>
<sequence length="379" mass="43085">MIDWVLSSSLILICFGAVRLGCHRWLLRNFGARTLYSLWALLPLALIVSALPQQWWPQWHESSAAWLVLVQAQQQITTVVAASYSMTFYWIWLLGVAVALTVLLLQWPRERRYWRIGRLRVVRTNAGAGPAIAGLLRPILYLPRDFAQRFNRQQRQLMLAHEKQHWQRGDLLANALAYGICAIFWFHPVAWLCYRRFRYDQELACDAQVLARASVTERAQYGQTLVQVAATAITEGTLSPHHYRYGANTTMKERILQLQSARPLRYWPLLVLSLLTMTFIIAWQSPVMAAGQAKEDARPIVRVNPSYPVAAAQQGIEGQVVMRFSVTTDGKVANIEILNAKPADIFNEAAKTALSKWRYDPRFAGEGHQVALAFQLASD</sequence>
<comment type="caution">
    <text evidence="7">The sequence shown here is derived from an EMBL/GenBank/DDBJ whole genome shotgun (WGS) entry which is preliminary data.</text>
</comment>
<dbReference type="PANTHER" id="PTHR34978:SF3">
    <property type="entry name" value="SLR0241 PROTEIN"/>
    <property type="match status" value="1"/>
</dbReference>
<feature type="domain" description="TonB C-terminal" evidence="6">
    <location>
        <begin position="292"/>
        <end position="379"/>
    </location>
</feature>
<dbReference type="RefSeq" id="WP_126833596.1">
    <property type="nucleotide sequence ID" value="NZ_PIPT01000004.1"/>
</dbReference>
<evidence type="ECO:0000256" key="2">
    <source>
        <dbReference type="ARBA" id="ARBA00022692"/>
    </source>
</evidence>
<evidence type="ECO:0000256" key="1">
    <source>
        <dbReference type="ARBA" id="ARBA00004167"/>
    </source>
</evidence>
<keyword evidence="5" id="KW-1003">Cell membrane</keyword>
<keyword evidence="3 5" id="KW-1133">Transmembrane helix</keyword>
<keyword evidence="4 5" id="KW-0472">Membrane</keyword>
<keyword evidence="5" id="KW-0735">Signal-anchor</keyword>
<dbReference type="InterPro" id="IPR052173">
    <property type="entry name" value="Beta-lactam_resp_regulator"/>
</dbReference>
<dbReference type="SUPFAM" id="SSF74653">
    <property type="entry name" value="TolA/TonB C-terminal domain"/>
    <property type="match status" value="1"/>
</dbReference>
<dbReference type="PRINTS" id="PR01374">
    <property type="entry name" value="TONBPROTEIN"/>
</dbReference>
<dbReference type="CDD" id="cd07341">
    <property type="entry name" value="M56_BlaR1_MecR1_like"/>
    <property type="match status" value="1"/>
</dbReference>
<accession>A0A432XHM9</accession>
<dbReference type="PROSITE" id="PS52015">
    <property type="entry name" value="TONB_CTD"/>
    <property type="match status" value="1"/>
</dbReference>
<evidence type="ECO:0000256" key="3">
    <source>
        <dbReference type="ARBA" id="ARBA00022989"/>
    </source>
</evidence>
<comment type="subcellular location">
    <subcellularLocation>
        <location evidence="5">Cell inner membrane</location>
        <topology evidence="5">Single-pass membrane protein</topology>
        <orientation evidence="5">Periplasmic side</orientation>
    </subcellularLocation>
    <subcellularLocation>
        <location evidence="1">Membrane</location>
        <topology evidence="1">Single-pass membrane protein</topology>
    </subcellularLocation>
</comment>
<evidence type="ECO:0000259" key="6">
    <source>
        <dbReference type="PROSITE" id="PS52015"/>
    </source>
</evidence>
<evidence type="ECO:0000313" key="8">
    <source>
        <dbReference type="Proteomes" id="UP000286678"/>
    </source>
</evidence>
<dbReference type="NCBIfam" id="TIGR01352">
    <property type="entry name" value="tonB_Cterm"/>
    <property type="match status" value="1"/>
</dbReference>
<keyword evidence="5" id="KW-0997">Cell inner membrane</keyword>
<dbReference type="AlphaFoldDB" id="A0A432XHM9"/>
<dbReference type="PANTHER" id="PTHR34978">
    <property type="entry name" value="POSSIBLE SENSOR-TRANSDUCER PROTEIN BLAR"/>
    <property type="match status" value="1"/>
</dbReference>